<evidence type="ECO:0000256" key="2">
    <source>
        <dbReference type="ARBA" id="ARBA00022679"/>
    </source>
</evidence>
<dbReference type="InterPro" id="IPR018357">
    <property type="entry name" value="Hexapep_transf_CS"/>
</dbReference>
<dbReference type="InterPro" id="IPR001451">
    <property type="entry name" value="Hexapep"/>
</dbReference>
<dbReference type="RefSeq" id="WP_108923003.1">
    <property type="nucleotide sequence ID" value="NZ_CP029206.1"/>
</dbReference>
<evidence type="ECO:0000313" key="5">
    <source>
        <dbReference type="EMBL" id="AWI50485.1"/>
    </source>
</evidence>
<comment type="similarity">
    <text evidence="1">Belongs to the transferase hexapeptide repeat family.</text>
</comment>
<dbReference type="InterPro" id="IPR011004">
    <property type="entry name" value="Trimer_LpxA-like_sf"/>
</dbReference>
<gene>
    <name evidence="5" type="ORF">DDU33_02765</name>
</gene>
<dbReference type="Gene3D" id="2.160.10.10">
    <property type="entry name" value="Hexapeptide repeat proteins"/>
    <property type="match status" value="1"/>
</dbReference>
<dbReference type="Proteomes" id="UP000244920">
    <property type="component" value="Chromosome"/>
</dbReference>
<dbReference type="PANTHER" id="PTHR23416">
    <property type="entry name" value="SIALIC ACID SYNTHASE-RELATED"/>
    <property type="match status" value="1"/>
</dbReference>
<dbReference type="Pfam" id="PF00132">
    <property type="entry name" value="Hexapep"/>
    <property type="match status" value="1"/>
</dbReference>
<dbReference type="EMBL" id="CP029206">
    <property type="protein sequence ID" value="AWI50485.1"/>
    <property type="molecule type" value="Genomic_DNA"/>
</dbReference>
<organism evidence="5 6">
    <name type="scientific">Actinobacillus porcitonsillarum</name>
    <dbReference type="NCBI Taxonomy" id="189834"/>
    <lineage>
        <taxon>Bacteria</taxon>
        <taxon>Pseudomonadati</taxon>
        <taxon>Pseudomonadota</taxon>
        <taxon>Gammaproteobacteria</taxon>
        <taxon>Pasteurellales</taxon>
        <taxon>Pasteurellaceae</taxon>
        <taxon>Actinobacillus</taxon>
    </lineage>
</organism>
<dbReference type="PROSITE" id="PS00101">
    <property type="entry name" value="HEXAPEP_TRANSFERASES"/>
    <property type="match status" value="1"/>
</dbReference>
<accession>A0A2U8FHR2</accession>
<dbReference type="InterPro" id="IPR051159">
    <property type="entry name" value="Hexapeptide_acetyltransf"/>
</dbReference>
<evidence type="ECO:0000313" key="6">
    <source>
        <dbReference type="Proteomes" id="UP000244920"/>
    </source>
</evidence>
<evidence type="ECO:0000256" key="3">
    <source>
        <dbReference type="ARBA" id="ARBA00022737"/>
    </source>
</evidence>
<dbReference type="AlphaFoldDB" id="A0A2U8FHR2"/>
<evidence type="ECO:0000256" key="4">
    <source>
        <dbReference type="ARBA" id="ARBA00023315"/>
    </source>
</evidence>
<dbReference type="SUPFAM" id="SSF51161">
    <property type="entry name" value="Trimeric LpxA-like enzymes"/>
    <property type="match status" value="1"/>
</dbReference>
<evidence type="ECO:0000256" key="1">
    <source>
        <dbReference type="ARBA" id="ARBA00007274"/>
    </source>
</evidence>
<sequence length="183" mass="19706">MIHAFPLNQPILADSPIFEEIHRIVEQNAPKLAALNSGYHSPEEVRSVFSEISGQKIDESVVISLPVYSDFGSHIRFGKEIFINSNVMFTDLGGITIEDKVLIGPKASILTVNHPTNPTQRRGLILKPVHLKKNCWIGANATILPGVTVGENAIVAAGAVVSKDVPDNAIVAGIPAKVIQMID</sequence>
<name>A0A2U8FHR2_9PAST</name>
<keyword evidence="3" id="KW-0677">Repeat</keyword>
<keyword evidence="4" id="KW-0012">Acyltransferase</keyword>
<proteinExistence type="inferred from homology"/>
<reference evidence="6" key="1">
    <citation type="submission" date="2018-05" db="EMBL/GenBank/DDBJ databases">
        <title>Complete genome sequence of Actinobacillus porcitonsillarum reference strain 9953L55 (CCUG 46996).</title>
        <authorList>
            <person name="Dona V."/>
            <person name="Perreten V."/>
        </authorList>
    </citation>
    <scope>NUCLEOTIDE SEQUENCE [LARGE SCALE GENOMIC DNA]</scope>
    <source>
        <strain evidence="6">9953L55</strain>
    </source>
</reference>
<dbReference type="KEGG" id="apor:DDU33_02765"/>
<dbReference type="GO" id="GO:0008374">
    <property type="term" value="F:O-acyltransferase activity"/>
    <property type="evidence" value="ECO:0007669"/>
    <property type="project" value="TreeGrafter"/>
</dbReference>
<keyword evidence="6" id="KW-1185">Reference proteome</keyword>
<dbReference type="PANTHER" id="PTHR23416:SF23">
    <property type="entry name" value="ACETYLTRANSFERASE C18B11.09C-RELATED"/>
    <property type="match status" value="1"/>
</dbReference>
<protein>
    <submittedName>
        <fullName evidence="5">Acetyltransferase</fullName>
    </submittedName>
</protein>
<keyword evidence="2 5" id="KW-0808">Transferase</keyword>